<dbReference type="Pfam" id="PF05638">
    <property type="entry name" value="T6SS_HCP"/>
    <property type="match status" value="1"/>
</dbReference>
<dbReference type="Gene3D" id="2.30.110.20">
    <property type="entry name" value="Hcp1-like"/>
    <property type="match status" value="1"/>
</dbReference>
<dbReference type="SUPFAM" id="SSF141452">
    <property type="entry name" value="Hcp1-like"/>
    <property type="match status" value="1"/>
</dbReference>
<comment type="caution">
    <text evidence="1">The sequence shown here is derived from an EMBL/GenBank/DDBJ whole genome shotgun (WGS) entry which is preliminary data.</text>
</comment>
<dbReference type="InterPro" id="IPR008514">
    <property type="entry name" value="T6SS_Hcp"/>
</dbReference>
<keyword evidence="2" id="KW-1185">Reference proteome</keyword>
<dbReference type="Proteomes" id="UP000325273">
    <property type="component" value="Unassembled WGS sequence"/>
</dbReference>
<dbReference type="RefSeq" id="WP_149675393.1">
    <property type="nucleotide sequence ID" value="NZ_VTUZ01000047.1"/>
</dbReference>
<proteinExistence type="predicted"/>
<dbReference type="PANTHER" id="PTHR36152">
    <property type="entry name" value="CYTOPLASMIC PROTEIN-RELATED"/>
    <property type="match status" value="1"/>
</dbReference>
<accession>A0A5B0GC95</accession>
<evidence type="ECO:0000313" key="2">
    <source>
        <dbReference type="Proteomes" id="UP000325273"/>
    </source>
</evidence>
<gene>
    <name evidence="1" type="ORF">FVF58_41255</name>
</gene>
<protein>
    <submittedName>
        <fullName evidence="1">Type VI secretion system tube protein Hcp</fullName>
    </submittedName>
</protein>
<sequence length="160" mass="16970">MGTIDCYLQLDKVKGDSKHKGAEGQIEVQSWQWGVQNASSSTMASGLAVGKATPDELIFVHEYDSSSTALAMCCAKGTHIASGKLTVFKAGEGQKEYLTIALKGVMVTSVRHSAVTGGGVSETVTLAFHDIEFEHKPQDDAGAMGASSKFGWNVKSTEIR</sequence>
<evidence type="ECO:0000313" key="1">
    <source>
        <dbReference type="EMBL" id="KAA0999710.1"/>
    </source>
</evidence>
<dbReference type="InterPro" id="IPR053165">
    <property type="entry name" value="HSI-I_assembly_Hcp1"/>
</dbReference>
<dbReference type="PANTHER" id="PTHR36152:SF1">
    <property type="entry name" value="UBIQUITIN-LIKE DOMAIN-CONTAINING PROTEIN"/>
    <property type="match status" value="1"/>
</dbReference>
<dbReference type="EMBL" id="VTUZ01000047">
    <property type="protein sequence ID" value="KAA0999710.1"/>
    <property type="molecule type" value="Genomic_DNA"/>
</dbReference>
<dbReference type="AlphaFoldDB" id="A0A5B0GC95"/>
<organism evidence="1 2">
    <name type="scientific">Paraburkholderia panacisoli</name>
    <dbReference type="NCBI Taxonomy" id="2603818"/>
    <lineage>
        <taxon>Bacteria</taxon>
        <taxon>Pseudomonadati</taxon>
        <taxon>Pseudomonadota</taxon>
        <taxon>Betaproteobacteria</taxon>
        <taxon>Burkholderiales</taxon>
        <taxon>Burkholderiaceae</taxon>
        <taxon>Paraburkholderia</taxon>
    </lineage>
</organism>
<name>A0A5B0GC95_9BURK</name>
<dbReference type="InterPro" id="IPR036624">
    <property type="entry name" value="Hcp1-lik_sf"/>
</dbReference>
<reference evidence="1 2" key="1">
    <citation type="submission" date="2019-08" db="EMBL/GenBank/DDBJ databases">
        <title>Paraburkholderia sp. DCY113.</title>
        <authorList>
            <person name="Kang J."/>
        </authorList>
    </citation>
    <scope>NUCLEOTIDE SEQUENCE [LARGE SCALE GENOMIC DNA]</scope>
    <source>
        <strain evidence="1 2">DCY113</strain>
    </source>
</reference>